<feature type="compositionally biased region" description="Polar residues" evidence="10">
    <location>
        <begin position="103"/>
        <end position="117"/>
    </location>
</feature>
<dbReference type="PANTHER" id="PTHR30081:SF8">
    <property type="entry name" value="PROTEIN TRANSLOCASE SUBUNIT SECF"/>
    <property type="match status" value="1"/>
</dbReference>
<dbReference type="GO" id="GO:0065002">
    <property type="term" value="P:intracellular protein transmembrane transport"/>
    <property type="evidence" value="ECO:0007669"/>
    <property type="project" value="UniProtKB-UniRule"/>
</dbReference>
<protein>
    <recommendedName>
        <fullName evidence="9">Protein-export membrane protein SecF</fullName>
    </recommendedName>
</protein>
<dbReference type="NCBIfam" id="TIGR00916">
    <property type="entry name" value="2A0604s01"/>
    <property type="match status" value="1"/>
</dbReference>
<dbReference type="InterPro" id="IPR005665">
    <property type="entry name" value="SecF_bac"/>
</dbReference>
<dbReference type="GO" id="GO:0006605">
    <property type="term" value="P:protein targeting"/>
    <property type="evidence" value="ECO:0007669"/>
    <property type="project" value="UniProtKB-UniRule"/>
</dbReference>
<keyword evidence="7 9" id="KW-0811">Translocation</keyword>
<keyword evidence="5 9" id="KW-0653">Protein transport</keyword>
<evidence type="ECO:0000256" key="10">
    <source>
        <dbReference type="SAM" id="MobiDB-lite"/>
    </source>
</evidence>
<dbReference type="EMBL" id="JAAZON010000465">
    <property type="protein sequence ID" value="NMC63539.1"/>
    <property type="molecule type" value="Genomic_DNA"/>
</dbReference>
<feature type="transmembrane region" description="Helical" evidence="9">
    <location>
        <begin position="16"/>
        <end position="35"/>
    </location>
</feature>
<feature type="transmembrane region" description="Helical" evidence="9">
    <location>
        <begin position="155"/>
        <end position="174"/>
    </location>
</feature>
<comment type="similarity">
    <text evidence="9">Belongs to the SecD/SecF family. SecF subfamily.</text>
</comment>
<feature type="transmembrane region" description="Helical" evidence="9">
    <location>
        <begin position="258"/>
        <end position="276"/>
    </location>
</feature>
<evidence type="ECO:0000256" key="7">
    <source>
        <dbReference type="ARBA" id="ARBA00023010"/>
    </source>
</evidence>
<feature type="transmembrane region" description="Helical" evidence="9">
    <location>
        <begin position="194"/>
        <end position="219"/>
    </location>
</feature>
<comment type="subcellular location">
    <subcellularLocation>
        <location evidence="1 9">Cell membrane</location>
        <topology evidence="1 9">Multi-pass membrane protein</topology>
    </subcellularLocation>
</comment>
<dbReference type="PANTHER" id="PTHR30081">
    <property type="entry name" value="PROTEIN-EXPORT MEMBRANE PROTEIN SEC"/>
    <property type="match status" value="1"/>
</dbReference>
<gene>
    <name evidence="9 12" type="primary">secF</name>
    <name evidence="12" type="ORF">GYA55_10290</name>
</gene>
<dbReference type="Gene3D" id="1.20.1640.10">
    <property type="entry name" value="Multidrug efflux transporter AcrB transmembrane domain"/>
    <property type="match status" value="1"/>
</dbReference>
<evidence type="ECO:0000256" key="8">
    <source>
        <dbReference type="ARBA" id="ARBA00023136"/>
    </source>
</evidence>
<feature type="domain" description="Protein export membrane protein SecD/SecF C-terminal" evidence="11">
    <location>
        <begin position="129"/>
        <end position="309"/>
    </location>
</feature>
<dbReference type="SUPFAM" id="SSF82866">
    <property type="entry name" value="Multidrug efflux transporter AcrB transmembrane domain"/>
    <property type="match status" value="1"/>
</dbReference>
<comment type="caution">
    <text evidence="12">The sequence shown here is derived from an EMBL/GenBank/DDBJ whole genome shotgun (WGS) entry which is preliminary data.</text>
</comment>
<evidence type="ECO:0000256" key="6">
    <source>
        <dbReference type="ARBA" id="ARBA00022989"/>
    </source>
</evidence>
<comment type="function">
    <text evidence="9">Part of the Sec protein translocase complex. Interacts with the SecYEG preprotein conducting channel. SecDF uses the proton motive force (PMF) to complete protein translocation after the ATP-dependent function of SecA.</text>
</comment>
<dbReference type="GO" id="GO:0005886">
    <property type="term" value="C:plasma membrane"/>
    <property type="evidence" value="ECO:0007669"/>
    <property type="project" value="UniProtKB-SubCell"/>
</dbReference>
<comment type="caution">
    <text evidence="9">Lacks conserved residue(s) required for the propagation of feature annotation.</text>
</comment>
<keyword evidence="4 9" id="KW-0812">Transmembrane</keyword>
<evidence type="ECO:0000256" key="5">
    <source>
        <dbReference type="ARBA" id="ARBA00022927"/>
    </source>
</evidence>
<evidence type="ECO:0000313" key="12">
    <source>
        <dbReference type="EMBL" id="NMC63539.1"/>
    </source>
</evidence>
<sequence>MELISHDLKIDFMGKAWIAVIISLASIIWAFYLWFNLGDAKWGVDFRGGYDMIVHVPGANAEKVRSTLESKGVEGVIVQAFKSDSDKDQYVVRFGGETKSEDTVQTTGQANSENNSESETKKVEDMLKQDLGQDIRVLKTDYVGPAVGAELRKTGLVAVILSLLAMLAYVSFRFEFSFGLGAVVTLFHDTITTMGFYLFAGYTINMITLAAALTIIGYSMHDNIIIFDRIREEVSKAKSFNLIELMNRAVNETLSRTIITNSLTFLSCLALYLFGGGSLADFSYYLVIGMIVGTYSSIYVACPIAVLWHRYRGGSLEIHN</sequence>
<dbReference type="InterPro" id="IPR055344">
    <property type="entry name" value="SecD_SecF_C_bact"/>
</dbReference>
<keyword evidence="8 9" id="KW-0472">Membrane</keyword>
<dbReference type="AlphaFoldDB" id="A0A7X9IKW5"/>
<reference evidence="12 13" key="1">
    <citation type="journal article" date="2020" name="Biotechnol. Biofuels">
        <title>New insights from the biogas microbiome by comprehensive genome-resolved metagenomics of nearly 1600 species originating from multiple anaerobic digesters.</title>
        <authorList>
            <person name="Campanaro S."/>
            <person name="Treu L."/>
            <person name="Rodriguez-R L.M."/>
            <person name="Kovalovszki A."/>
            <person name="Ziels R.M."/>
            <person name="Maus I."/>
            <person name="Zhu X."/>
            <person name="Kougias P.G."/>
            <person name="Basile A."/>
            <person name="Luo G."/>
            <person name="Schluter A."/>
            <person name="Konstantinidis K.T."/>
            <person name="Angelidaki I."/>
        </authorList>
    </citation>
    <scope>NUCLEOTIDE SEQUENCE [LARGE SCALE GENOMIC DNA]</scope>
    <source>
        <strain evidence="12">AS27yjCOA_65</strain>
    </source>
</reference>
<feature type="transmembrane region" description="Helical" evidence="9">
    <location>
        <begin position="282"/>
        <end position="308"/>
    </location>
</feature>
<evidence type="ECO:0000256" key="1">
    <source>
        <dbReference type="ARBA" id="ARBA00004651"/>
    </source>
</evidence>
<evidence type="ECO:0000256" key="4">
    <source>
        <dbReference type="ARBA" id="ARBA00022692"/>
    </source>
</evidence>
<dbReference type="Pfam" id="PF02355">
    <property type="entry name" value="SecD_SecF_C"/>
    <property type="match status" value="1"/>
</dbReference>
<evidence type="ECO:0000259" key="11">
    <source>
        <dbReference type="Pfam" id="PF02355"/>
    </source>
</evidence>
<keyword evidence="3 9" id="KW-1003">Cell membrane</keyword>
<dbReference type="InterPro" id="IPR022645">
    <property type="entry name" value="SecD/SecF_bac"/>
</dbReference>
<evidence type="ECO:0000256" key="2">
    <source>
        <dbReference type="ARBA" id="ARBA00022448"/>
    </source>
</evidence>
<dbReference type="InterPro" id="IPR048634">
    <property type="entry name" value="SecD_SecF_C"/>
</dbReference>
<feature type="region of interest" description="Disordered" evidence="10">
    <location>
        <begin position="101"/>
        <end position="120"/>
    </location>
</feature>
<evidence type="ECO:0000256" key="9">
    <source>
        <dbReference type="HAMAP-Rule" id="MF_01464"/>
    </source>
</evidence>
<dbReference type="InterPro" id="IPR022813">
    <property type="entry name" value="SecD/SecF_arch_bac"/>
</dbReference>
<keyword evidence="2 9" id="KW-0813">Transport</keyword>
<keyword evidence="6 9" id="KW-1133">Transmembrane helix</keyword>
<comment type="subunit">
    <text evidence="9">Forms a complex with SecD. Part of the essential Sec protein translocation apparatus which comprises SecA, SecYEG and auxiliary proteins SecDF. Other proteins may also be involved.</text>
</comment>
<dbReference type="Proteomes" id="UP000524246">
    <property type="component" value="Unassembled WGS sequence"/>
</dbReference>
<evidence type="ECO:0000256" key="3">
    <source>
        <dbReference type="ARBA" id="ARBA00022475"/>
    </source>
</evidence>
<accession>A0A7X9IKW5</accession>
<proteinExistence type="inferred from homology"/>
<organism evidence="12 13">
    <name type="scientific">SAR324 cluster bacterium</name>
    <dbReference type="NCBI Taxonomy" id="2024889"/>
    <lineage>
        <taxon>Bacteria</taxon>
        <taxon>Deltaproteobacteria</taxon>
        <taxon>SAR324 cluster</taxon>
    </lineage>
</organism>
<dbReference type="GO" id="GO:0015450">
    <property type="term" value="F:protein-transporting ATPase activity"/>
    <property type="evidence" value="ECO:0007669"/>
    <property type="project" value="InterPro"/>
</dbReference>
<dbReference type="PRINTS" id="PR01755">
    <property type="entry name" value="SECFTRNLCASE"/>
</dbReference>
<name>A0A7X9IKW5_9DELT</name>
<dbReference type="HAMAP" id="MF_01464_B">
    <property type="entry name" value="SecF_B"/>
    <property type="match status" value="1"/>
</dbReference>
<evidence type="ECO:0000313" key="13">
    <source>
        <dbReference type="Proteomes" id="UP000524246"/>
    </source>
</evidence>
<dbReference type="NCBIfam" id="TIGR00966">
    <property type="entry name" value="transloc_SecF"/>
    <property type="match status" value="1"/>
</dbReference>
<dbReference type="GO" id="GO:0043952">
    <property type="term" value="P:protein transport by the Sec complex"/>
    <property type="evidence" value="ECO:0007669"/>
    <property type="project" value="UniProtKB-UniRule"/>
</dbReference>